<proteinExistence type="predicted"/>
<name>A0A9J6AFE3_SOLCO</name>
<evidence type="ECO:0000256" key="1">
    <source>
        <dbReference type="SAM" id="MobiDB-lite"/>
    </source>
</evidence>
<dbReference type="EMBL" id="JACXVP010000002">
    <property type="protein sequence ID" value="KAG5622996.1"/>
    <property type="molecule type" value="Genomic_DNA"/>
</dbReference>
<comment type="caution">
    <text evidence="2">The sequence shown here is derived from an EMBL/GenBank/DDBJ whole genome shotgun (WGS) entry which is preliminary data.</text>
</comment>
<sequence length="249" mass="28356">MPLDVTLKGKEKHGRRAGKLKPRTSSVKKGDSTPKKKGNKTQKKRESSKRKRETSHVPLKTSEQGPGIRKNKDEKEVSKQSIIDNLRLQKVLGGRVFDPEICTKSGMESLADLVEIQSWTHLFMIKSSVLHKEKVREFYYNVDFADDGSLDTWVGNKNVLLDEELMGQILEVPREGIRSVVGKSCTKQFMKECSKLPDMRRAGVQKKLMKREYQLLFEFVNKVFLSQIEKRTVASAIDLIGSGMMKNTL</sequence>
<feature type="compositionally biased region" description="Basic residues" evidence="1">
    <location>
        <begin position="35"/>
        <end position="53"/>
    </location>
</feature>
<dbReference type="Proteomes" id="UP000824120">
    <property type="component" value="Chromosome 2"/>
</dbReference>
<gene>
    <name evidence="2" type="ORF">H5410_008214</name>
</gene>
<dbReference type="AlphaFoldDB" id="A0A9J6AFE3"/>
<accession>A0A9J6AFE3</accession>
<reference evidence="2 3" key="1">
    <citation type="submission" date="2020-09" db="EMBL/GenBank/DDBJ databases">
        <title>De no assembly of potato wild relative species, Solanum commersonii.</title>
        <authorList>
            <person name="Cho K."/>
        </authorList>
    </citation>
    <scope>NUCLEOTIDE SEQUENCE [LARGE SCALE GENOMIC DNA]</scope>
    <source>
        <strain evidence="2">LZ3.2</strain>
        <tissue evidence="2">Leaf</tissue>
    </source>
</reference>
<evidence type="ECO:0000313" key="3">
    <source>
        <dbReference type="Proteomes" id="UP000824120"/>
    </source>
</evidence>
<organism evidence="2 3">
    <name type="scientific">Solanum commersonii</name>
    <name type="common">Commerson's wild potato</name>
    <name type="synonym">Commerson's nightshade</name>
    <dbReference type="NCBI Taxonomy" id="4109"/>
    <lineage>
        <taxon>Eukaryota</taxon>
        <taxon>Viridiplantae</taxon>
        <taxon>Streptophyta</taxon>
        <taxon>Embryophyta</taxon>
        <taxon>Tracheophyta</taxon>
        <taxon>Spermatophyta</taxon>
        <taxon>Magnoliopsida</taxon>
        <taxon>eudicotyledons</taxon>
        <taxon>Gunneridae</taxon>
        <taxon>Pentapetalae</taxon>
        <taxon>asterids</taxon>
        <taxon>lamiids</taxon>
        <taxon>Solanales</taxon>
        <taxon>Solanaceae</taxon>
        <taxon>Solanoideae</taxon>
        <taxon>Solaneae</taxon>
        <taxon>Solanum</taxon>
    </lineage>
</organism>
<protein>
    <submittedName>
        <fullName evidence="2">Uncharacterized protein</fullName>
    </submittedName>
</protein>
<evidence type="ECO:0000313" key="2">
    <source>
        <dbReference type="EMBL" id="KAG5622996.1"/>
    </source>
</evidence>
<dbReference type="OrthoDB" id="1837276at2759"/>
<keyword evidence="3" id="KW-1185">Reference proteome</keyword>
<feature type="compositionally biased region" description="Basic residues" evidence="1">
    <location>
        <begin position="10"/>
        <end position="22"/>
    </location>
</feature>
<feature type="region of interest" description="Disordered" evidence="1">
    <location>
        <begin position="1"/>
        <end position="76"/>
    </location>
</feature>